<dbReference type="Proteomes" id="UP001500151">
    <property type="component" value="Unassembled WGS sequence"/>
</dbReference>
<reference evidence="2 3" key="1">
    <citation type="journal article" date="2019" name="Int. J. Syst. Evol. Microbiol.">
        <title>The Global Catalogue of Microorganisms (GCM) 10K type strain sequencing project: providing services to taxonomists for standard genome sequencing and annotation.</title>
        <authorList>
            <consortium name="The Broad Institute Genomics Platform"/>
            <consortium name="The Broad Institute Genome Sequencing Center for Infectious Disease"/>
            <person name="Wu L."/>
            <person name="Ma J."/>
        </authorList>
    </citation>
    <scope>NUCLEOTIDE SEQUENCE [LARGE SCALE GENOMIC DNA]</scope>
    <source>
        <strain evidence="2 3">JCM 4524</strain>
    </source>
</reference>
<keyword evidence="3" id="KW-1185">Reference proteome</keyword>
<evidence type="ECO:0000256" key="1">
    <source>
        <dbReference type="SAM" id="MobiDB-lite"/>
    </source>
</evidence>
<comment type="caution">
    <text evidence="2">The sequence shown here is derived from an EMBL/GenBank/DDBJ whole genome shotgun (WGS) entry which is preliminary data.</text>
</comment>
<dbReference type="EMBL" id="BAAASJ010000104">
    <property type="protein sequence ID" value="GAA2654874.1"/>
    <property type="molecule type" value="Genomic_DNA"/>
</dbReference>
<gene>
    <name evidence="2" type="ORF">GCM10010307_67440</name>
</gene>
<proteinExistence type="predicted"/>
<sequence>MDRAQSDRSVTGCVTVRFLYVESKARWKQCKEPASAAVLESQMWGRLSLFTLPRTLTDPRSALSPPGRCPAGTRPNPWPHRRNRRGSRLPVPANLRLAYQESQE</sequence>
<feature type="region of interest" description="Disordered" evidence="1">
    <location>
        <begin position="56"/>
        <end position="95"/>
    </location>
</feature>
<evidence type="ECO:0000313" key="3">
    <source>
        <dbReference type="Proteomes" id="UP001500151"/>
    </source>
</evidence>
<accession>A0ABN3RKG8</accession>
<protein>
    <recommendedName>
        <fullName evidence="4">Transposase</fullName>
    </recommendedName>
</protein>
<organism evidence="2 3">
    <name type="scientific">Streptomyces vastus</name>
    <dbReference type="NCBI Taxonomy" id="285451"/>
    <lineage>
        <taxon>Bacteria</taxon>
        <taxon>Bacillati</taxon>
        <taxon>Actinomycetota</taxon>
        <taxon>Actinomycetes</taxon>
        <taxon>Kitasatosporales</taxon>
        <taxon>Streptomycetaceae</taxon>
        <taxon>Streptomyces</taxon>
    </lineage>
</organism>
<name>A0ABN3RKG8_9ACTN</name>
<evidence type="ECO:0000313" key="2">
    <source>
        <dbReference type="EMBL" id="GAA2654874.1"/>
    </source>
</evidence>
<evidence type="ECO:0008006" key="4">
    <source>
        <dbReference type="Google" id="ProtNLM"/>
    </source>
</evidence>